<protein>
    <submittedName>
        <fullName evidence="1">Uncharacterized protein</fullName>
    </submittedName>
</protein>
<evidence type="ECO:0000313" key="2">
    <source>
        <dbReference type="Proteomes" id="UP000291404"/>
    </source>
</evidence>
<reference evidence="1 2" key="1">
    <citation type="submission" date="2017-12" db="EMBL/GenBank/DDBJ databases">
        <authorList>
            <person name="Pombert J.-F."/>
            <person name="Haag K.L."/>
            <person name="Ebert D."/>
        </authorList>
    </citation>
    <scope>NUCLEOTIDE SEQUENCE [LARGE SCALE GENOMIC DNA]</scope>
    <source>
        <strain evidence="1">BE-OM-2</strain>
    </source>
</reference>
<gene>
    <name evidence="1" type="ORF">CWI36_1798p0010</name>
</gene>
<name>A0A4Q9KZ04_9MICR</name>
<dbReference type="VEuPathDB" id="MicrosporidiaDB:CWI39_1831p0010"/>
<dbReference type="EMBL" id="PITI01001798">
    <property type="protein sequence ID" value="TBT99935.1"/>
    <property type="molecule type" value="Genomic_DNA"/>
</dbReference>
<dbReference type="VEuPathDB" id="MicrosporidiaDB:CWI36_1798p0010"/>
<dbReference type="AlphaFoldDB" id="A0A4Q9KZ04"/>
<sequence>MHISFAKLSSEKKYFDKLLEKNNSVRIRIPRNIINDVNLNFNASGTFENIHYNSFPISERSEYNAILSFLYKITDSDVRYVLHRYSDFLLLVFTPILQSHSTNEKYISSMPPIETLYNLESFIKLNETVRNDSEIQNYIMATMNSIENDGFGANISFSFGINNNLSSVNSLLRNINISSPFLNAEFNNGTKASFFRDTIKFNYKGYFALYILLTFSRYGSSNLLHKILTNKCDVSDAKIYDNFKKLFNALFKNTNLFKNHNFNCSVPISIKNVFNYANNISTISNEGVYIDFVGSSLRNYQTNRFSLRDDDVFALVNDCFNRTSCFFLGESRKILMFLHVLISIYQRLSIQNDSYMNLALGCVVMIHRERIKNLNLDDVSIQENTLFFIFECYRLAEILYSTDYKIINALDGFGFDKICSTVSEILHKDFNVIQSTYNIEKFCKPIFLLRSANVSIYKLKKHALTCQNGILQDVYLPFYLCIYSFSKNIQDFSNIDTLILASELERYRSRYYKSIEMGEGYSSINFGQNTNSENIRNEKIKAVCNLENSAGEILMCDVDVVMLSERLSLQPTFHKTTYQPPSSSCQTSPVCLVDTIPSSSVTDATACEPANGM</sequence>
<accession>A0A4Q9KZ04</accession>
<evidence type="ECO:0000313" key="1">
    <source>
        <dbReference type="EMBL" id="TBT99935.1"/>
    </source>
</evidence>
<comment type="caution">
    <text evidence="1">The sequence shown here is derived from an EMBL/GenBank/DDBJ whole genome shotgun (WGS) entry which is preliminary data.</text>
</comment>
<feature type="non-terminal residue" evidence="1">
    <location>
        <position position="613"/>
    </location>
</feature>
<dbReference type="Proteomes" id="UP000291404">
    <property type="component" value="Unassembled WGS sequence"/>
</dbReference>
<proteinExistence type="predicted"/>
<organism evidence="1 2">
    <name type="scientific">Hamiltosporidium magnivora</name>
    <dbReference type="NCBI Taxonomy" id="148818"/>
    <lineage>
        <taxon>Eukaryota</taxon>
        <taxon>Fungi</taxon>
        <taxon>Fungi incertae sedis</taxon>
        <taxon>Microsporidia</taxon>
        <taxon>Dubosqiidae</taxon>
        <taxon>Hamiltosporidium</taxon>
    </lineage>
</organism>
<keyword evidence="2" id="KW-1185">Reference proteome</keyword>